<evidence type="ECO:0000313" key="3">
    <source>
        <dbReference type="Proteomes" id="UP001057580"/>
    </source>
</evidence>
<dbReference type="Proteomes" id="UP001057580">
    <property type="component" value="Chromosome"/>
</dbReference>
<dbReference type="SUPFAM" id="SSF57997">
    <property type="entry name" value="Tropomyosin"/>
    <property type="match status" value="1"/>
</dbReference>
<organism evidence="2 3">
    <name type="scientific">Salinirubellus salinus</name>
    <dbReference type="NCBI Taxonomy" id="1364945"/>
    <lineage>
        <taxon>Archaea</taxon>
        <taxon>Methanobacteriati</taxon>
        <taxon>Methanobacteriota</taxon>
        <taxon>Stenosarchaea group</taxon>
        <taxon>Halobacteria</taxon>
        <taxon>Halobacteriales</taxon>
        <taxon>Natronomonadaceae</taxon>
        <taxon>Salinirubellus</taxon>
    </lineage>
</organism>
<protein>
    <recommendedName>
        <fullName evidence="4">Halo transducer protein</fullName>
    </recommendedName>
</protein>
<gene>
    <name evidence="2" type="ORF">N0B31_10940</name>
</gene>
<evidence type="ECO:0008006" key="4">
    <source>
        <dbReference type="Google" id="ProtNLM"/>
    </source>
</evidence>
<keyword evidence="3" id="KW-1185">Reference proteome</keyword>
<keyword evidence="1" id="KW-0175">Coiled coil</keyword>
<sequence length="335" mass="38014">MTETDRTARPEVEGLTVLDATDRLMEHDPTLDRKEVRGALYTVSAYGEEVEELLTWEAVESKLAHLSKVVSTPETRAELAEIALEDALEAAGEERVREVVQTRLDGHAARLDRIQREVTDLGADLRRLTEADEDLYTVAQGIVDLERRSNGLQKLADDLQLELEEFETWVSNPRSRFDELTGDLNALSESLEQVSDGLDRIERAVETGDTEPLETDDTALAWVDATFTHHVLELLLEDLRWEFDALRAWSDEDGDEVTDRVETVEDRLTEFERRVDDVGDRLSSVARQRWADRFADERAAFEADLEDVSPPIDWGAVQATLTEHRQGLQPETETE</sequence>
<dbReference type="EMBL" id="CP104003">
    <property type="protein sequence ID" value="UWM56790.1"/>
    <property type="molecule type" value="Genomic_DNA"/>
</dbReference>
<evidence type="ECO:0000256" key="1">
    <source>
        <dbReference type="SAM" id="Coils"/>
    </source>
</evidence>
<dbReference type="AlphaFoldDB" id="A0A9E7U6T8"/>
<dbReference type="RefSeq" id="WP_260643904.1">
    <property type="nucleotide sequence ID" value="NZ_CP104003.1"/>
</dbReference>
<dbReference type="KEGG" id="ssai:N0B31_10940"/>
<dbReference type="GeneID" id="74942944"/>
<evidence type="ECO:0000313" key="2">
    <source>
        <dbReference type="EMBL" id="UWM56790.1"/>
    </source>
</evidence>
<accession>A0A9E7U6T8</accession>
<proteinExistence type="predicted"/>
<reference evidence="2" key="1">
    <citation type="submission" date="2022-09" db="EMBL/GenBank/DDBJ databases">
        <title>Diverse halophilic archaea isolated from saline environments.</title>
        <authorList>
            <person name="Cui H.-L."/>
        </authorList>
    </citation>
    <scope>NUCLEOTIDE SEQUENCE</scope>
    <source>
        <strain evidence="2">ZS-35-S2</strain>
    </source>
</reference>
<dbReference type="Gene3D" id="1.20.5.340">
    <property type="match status" value="1"/>
</dbReference>
<feature type="coiled-coil region" evidence="1">
    <location>
        <begin position="254"/>
        <end position="281"/>
    </location>
</feature>
<feature type="coiled-coil region" evidence="1">
    <location>
        <begin position="111"/>
        <end position="204"/>
    </location>
</feature>
<name>A0A9E7U6T8_9EURY</name>